<keyword evidence="6" id="KW-1185">Reference proteome</keyword>
<comment type="subcellular location">
    <subcellularLocation>
        <location evidence="1">Membrane</location>
        <topology evidence="1">Multi-pass membrane protein</topology>
    </subcellularLocation>
</comment>
<dbReference type="InterPro" id="IPR009436">
    <property type="entry name" value="AGTRAP"/>
</dbReference>
<feature type="transmembrane region" description="Helical" evidence="5">
    <location>
        <begin position="35"/>
        <end position="53"/>
    </location>
</feature>
<evidence type="ECO:0000313" key="7">
    <source>
        <dbReference type="RefSeq" id="XP_065656040.1"/>
    </source>
</evidence>
<dbReference type="GeneID" id="136081801"/>
<keyword evidence="2 5" id="KW-0812">Transmembrane</keyword>
<gene>
    <name evidence="7" type="primary">LOC136081801</name>
</gene>
<dbReference type="SMART" id="SM00805">
    <property type="entry name" value="AGTRAP"/>
    <property type="match status" value="1"/>
</dbReference>
<evidence type="ECO:0000256" key="2">
    <source>
        <dbReference type="ARBA" id="ARBA00022692"/>
    </source>
</evidence>
<reference evidence="7" key="1">
    <citation type="submission" date="2025-08" db="UniProtKB">
        <authorList>
            <consortium name="RefSeq"/>
        </authorList>
    </citation>
    <scope>IDENTIFICATION</scope>
</reference>
<dbReference type="Pfam" id="PF06396">
    <property type="entry name" value="AGTRAP"/>
    <property type="match status" value="1"/>
</dbReference>
<organism evidence="6 7">
    <name type="scientific">Hydra vulgaris</name>
    <name type="common">Hydra</name>
    <name type="synonym">Hydra attenuata</name>
    <dbReference type="NCBI Taxonomy" id="6087"/>
    <lineage>
        <taxon>Eukaryota</taxon>
        <taxon>Metazoa</taxon>
        <taxon>Cnidaria</taxon>
        <taxon>Hydrozoa</taxon>
        <taxon>Hydroidolina</taxon>
        <taxon>Anthoathecata</taxon>
        <taxon>Aplanulata</taxon>
        <taxon>Hydridae</taxon>
        <taxon>Hydra</taxon>
    </lineage>
</organism>
<evidence type="ECO:0000256" key="3">
    <source>
        <dbReference type="ARBA" id="ARBA00022989"/>
    </source>
</evidence>
<keyword evidence="3 5" id="KW-1133">Transmembrane helix</keyword>
<dbReference type="Proteomes" id="UP001652625">
    <property type="component" value="Chromosome 06"/>
</dbReference>
<dbReference type="RefSeq" id="XP_065656040.1">
    <property type="nucleotide sequence ID" value="XM_065799968.1"/>
</dbReference>
<evidence type="ECO:0000313" key="6">
    <source>
        <dbReference type="Proteomes" id="UP001652625"/>
    </source>
</evidence>
<feature type="transmembrane region" description="Helical" evidence="5">
    <location>
        <begin position="12"/>
        <end position="29"/>
    </location>
</feature>
<keyword evidence="4 5" id="KW-0472">Membrane</keyword>
<evidence type="ECO:0000256" key="5">
    <source>
        <dbReference type="SAM" id="Phobius"/>
    </source>
</evidence>
<dbReference type="PANTHER" id="PTHR16521">
    <property type="entry name" value="TYPE-1 ANGIOTENSIN II RECEPTOR-ASSOCIATED PROTEIN"/>
    <property type="match status" value="1"/>
</dbReference>
<accession>A0ABM4C3D0</accession>
<evidence type="ECO:0000256" key="4">
    <source>
        <dbReference type="ARBA" id="ARBA00023136"/>
    </source>
</evidence>
<feature type="transmembrane region" description="Helical" evidence="5">
    <location>
        <begin position="65"/>
        <end position="84"/>
    </location>
</feature>
<name>A0ABM4C3D0_HYDVU</name>
<sequence length="168" mass="19020">MLFDLSKLPNIPLWIMTLVIFVMSTWAVLGAVPWLGLGYIFSNYFIVLLGFWSDRDYPSVKPVQCFLFALCFTILNDILSMAITYESLPRLSVFRFNIAMAIMLLIFKVVACLFIFKELKERVNGTNGLNQSNYETLGSGGNTSHSYGFNGQSQVPPPQYQPPKPLYP</sequence>
<evidence type="ECO:0000256" key="1">
    <source>
        <dbReference type="ARBA" id="ARBA00004141"/>
    </source>
</evidence>
<proteinExistence type="predicted"/>
<protein>
    <submittedName>
        <fullName evidence="7">Uncharacterized protein LOC136081801</fullName>
    </submittedName>
</protein>
<feature type="transmembrane region" description="Helical" evidence="5">
    <location>
        <begin position="96"/>
        <end position="116"/>
    </location>
</feature>
<dbReference type="PANTHER" id="PTHR16521:SF3">
    <property type="entry name" value="TYPE-1 ANGIOTENSIN II RECEPTOR-ASSOCIATED PROTEIN"/>
    <property type="match status" value="1"/>
</dbReference>